<proteinExistence type="predicted"/>
<name>A0A5N5VGL0_MYCPH</name>
<evidence type="ECO:0000256" key="5">
    <source>
        <dbReference type="SAM" id="MobiDB-lite"/>
    </source>
</evidence>
<dbReference type="GO" id="GO:0000976">
    <property type="term" value="F:transcription cis-regulatory region binding"/>
    <property type="evidence" value="ECO:0007669"/>
    <property type="project" value="TreeGrafter"/>
</dbReference>
<evidence type="ECO:0000256" key="1">
    <source>
        <dbReference type="ARBA" id="ARBA00023015"/>
    </source>
</evidence>
<dbReference type="AlphaFoldDB" id="A0A5N5VGL0"/>
<dbReference type="GeneID" id="74304852"/>
<evidence type="ECO:0000259" key="6">
    <source>
        <dbReference type="PROSITE" id="PS50977"/>
    </source>
</evidence>
<evidence type="ECO:0000256" key="2">
    <source>
        <dbReference type="ARBA" id="ARBA00023125"/>
    </source>
</evidence>
<feature type="region of interest" description="Disordered" evidence="5">
    <location>
        <begin position="1"/>
        <end position="21"/>
    </location>
</feature>
<gene>
    <name evidence="7" type="ORF">MPHL21000_01570</name>
</gene>
<feature type="DNA-binding region" description="H-T-H motif" evidence="4">
    <location>
        <begin position="248"/>
        <end position="267"/>
    </location>
</feature>
<reference evidence="7 8" key="1">
    <citation type="submission" date="2012-10" db="EMBL/GenBank/DDBJ databases">
        <title>The draft sequence of the Mycobacterium pheli genome.</title>
        <authorList>
            <person name="Pettersson B.M.F."/>
            <person name="Das S."/>
            <person name="Dasgupta S."/>
            <person name="Bhattacharya A."/>
            <person name="Kirsebom L.A."/>
        </authorList>
    </citation>
    <scope>NUCLEOTIDE SEQUENCE [LARGE SCALE GENOMIC DNA]</scope>
    <source>
        <strain evidence="7 8">CCUG 21000</strain>
    </source>
</reference>
<dbReference type="Proteomes" id="UP000325690">
    <property type="component" value="Unassembled WGS sequence"/>
</dbReference>
<evidence type="ECO:0000313" key="8">
    <source>
        <dbReference type="Proteomes" id="UP000325690"/>
    </source>
</evidence>
<sequence>MSRTRPASGGTVRRRPKDRKEQIARASAEAFSALGYHGVSMEGIASRVGISAAALYRHYASKYDLFRGAVLNLGQQLVDCTAFVEDTEFDDPRDELRRLVAALVDTSMANRESGGLYRWEARYLRGDDQASLIAQMHTVNQRLQRPLRALRPELSSRQRWTLSISVLSVIGSIVDHRAKLPAVQVRSLLADLAETLMAAELPAIDETIDAAEPQQAAAAPAPAETSKYEALLNESMRLFNLKGFRDTSMEEIAAAVGMPASGIYRYFAGKSDILAAAFRRAADRLSEEMTAITSAHTDAEDALTALIDAYVARSFAQPELDYVYYTERLNMSPTDQKILRNMQRSIVEAWVELVVAVRPEWSPAQARFVVHAAMSLVIDLGRLTDYRNTPQNHEILRRLLDVTLLGRYRLRAPLTAR</sequence>
<comment type="caution">
    <text evidence="7">The sequence shown here is derived from an EMBL/GenBank/DDBJ whole genome shotgun (WGS) entry which is preliminary data.</text>
</comment>
<dbReference type="Gene3D" id="1.10.10.60">
    <property type="entry name" value="Homeodomain-like"/>
    <property type="match status" value="2"/>
</dbReference>
<evidence type="ECO:0000256" key="3">
    <source>
        <dbReference type="ARBA" id="ARBA00023163"/>
    </source>
</evidence>
<feature type="domain" description="HTH tetR-type" evidence="6">
    <location>
        <begin position="225"/>
        <end position="285"/>
    </location>
</feature>
<keyword evidence="2 4" id="KW-0238">DNA-binding</keyword>
<dbReference type="SUPFAM" id="SSF46689">
    <property type="entry name" value="Homeodomain-like"/>
    <property type="match status" value="2"/>
</dbReference>
<keyword evidence="3" id="KW-0804">Transcription</keyword>
<organism evidence="7 8">
    <name type="scientific">Mycolicibacterium phlei DSM 43239 = CCUG 21000</name>
    <dbReference type="NCBI Taxonomy" id="1226750"/>
    <lineage>
        <taxon>Bacteria</taxon>
        <taxon>Bacillati</taxon>
        <taxon>Actinomycetota</taxon>
        <taxon>Actinomycetes</taxon>
        <taxon>Mycobacteriales</taxon>
        <taxon>Mycobacteriaceae</taxon>
        <taxon>Mycolicibacterium</taxon>
    </lineage>
</organism>
<protein>
    <submittedName>
        <fullName evidence="7">TetR family transcriptional regulator</fullName>
    </submittedName>
</protein>
<dbReference type="RefSeq" id="WP_061480811.1">
    <property type="nucleotide sequence ID" value="NZ_ANBO01000001.1"/>
</dbReference>
<dbReference type="Pfam" id="PF00440">
    <property type="entry name" value="TetR_N"/>
    <property type="match status" value="2"/>
</dbReference>
<keyword evidence="8" id="KW-1185">Reference proteome</keyword>
<dbReference type="EMBL" id="ANBP01000001">
    <property type="protein sequence ID" value="KAB7759740.1"/>
    <property type="molecule type" value="Genomic_DNA"/>
</dbReference>
<dbReference type="PANTHER" id="PTHR30055">
    <property type="entry name" value="HTH-TYPE TRANSCRIPTIONAL REGULATOR RUTR"/>
    <property type="match status" value="1"/>
</dbReference>
<feature type="DNA-binding region" description="H-T-H motif" evidence="4">
    <location>
        <begin position="40"/>
        <end position="59"/>
    </location>
</feature>
<dbReference type="InterPro" id="IPR050109">
    <property type="entry name" value="HTH-type_TetR-like_transc_reg"/>
</dbReference>
<dbReference type="InterPro" id="IPR001647">
    <property type="entry name" value="HTH_TetR"/>
</dbReference>
<feature type="domain" description="HTH tetR-type" evidence="6">
    <location>
        <begin position="17"/>
        <end position="77"/>
    </location>
</feature>
<dbReference type="PANTHER" id="PTHR30055:SF234">
    <property type="entry name" value="HTH-TYPE TRANSCRIPTIONAL REGULATOR BETI"/>
    <property type="match status" value="1"/>
</dbReference>
<evidence type="ECO:0000313" key="7">
    <source>
        <dbReference type="EMBL" id="KAB7759740.1"/>
    </source>
</evidence>
<dbReference type="Gene3D" id="1.10.357.10">
    <property type="entry name" value="Tetracycline Repressor, domain 2"/>
    <property type="match status" value="2"/>
</dbReference>
<dbReference type="PROSITE" id="PS50977">
    <property type="entry name" value="HTH_TETR_2"/>
    <property type="match status" value="2"/>
</dbReference>
<dbReference type="PRINTS" id="PR00455">
    <property type="entry name" value="HTHTETR"/>
</dbReference>
<evidence type="ECO:0000256" key="4">
    <source>
        <dbReference type="PROSITE-ProRule" id="PRU00335"/>
    </source>
</evidence>
<accession>A0A5N5VGL0</accession>
<dbReference type="InterPro" id="IPR009057">
    <property type="entry name" value="Homeodomain-like_sf"/>
</dbReference>
<keyword evidence="1" id="KW-0805">Transcription regulation</keyword>
<dbReference type="GO" id="GO:0003700">
    <property type="term" value="F:DNA-binding transcription factor activity"/>
    <property type="evidence" value="ECO:0007669"/>
    <property type="project" value="TreeGrafter"/>
</dbReference>